<keyword evidence="12" id="KW-1185">Reference proteome</keyword>
<dbReference type="SUPFAM" id="SSF48371">
    <property type="entry name" value="ARM repeat"/>
    <property type="match status" value="1"/>
</dbReference>
<dbReference type="GO" id="GO:0007165">
    <property type="term" value="P:signal transduction"/>
    <property type="evidence" value="ECO:0007669"/>
    <property type="project" value="InterPro"/>
</dbReference>
<evidence type="ECO:0000256" key="7">
    <source>
        <dbReference type="ARBA" id="ARBA00023306"/>
    </source>
</evidence>
<feature type="region of interest" description="Disordered" evidence="8">
    <location>
        <begin position="382"/>
        <end position="429"/>
    </location>
</feature>
<evidence type="ECO:0000313" key="12">
    <source>
        <dbReference type="Proteomes" id="UP001168877"/>
    </source>
</evidence>
<reference evidence="11" key="2">
    <citation type="submission" date="2023-06" db="EMBL/GenBank/DDBJ databases">
        <authorList>
            <person name="Swenson N.G."/>
            <person name="Wegrzyn J.L."/>
            <person name="Mcevoy S.L."/>
        </authorList>
    </citation>
    <scope>NUCLEOTIDE SEQUENCE</scope>
    <source>
        <strain evidence="11">NS2018</strain>
        <tissue evidence="11">Leaf</tissue>
    </source>
</reference>
<keyword evidence="5" id="KW-0132">Cell division</keyword>
<dbReference type="CDD" id="cd20506">
    <property type="entry name" value="CYCLIN_AtCycA-like_rpt2"/>
    <property type="match status" value="1"/>
</dbReference>
<dbReference type="PANTHER" id="PTHR10257">
    <property type="entry name" value="SERINE/THREONINE PROTEIN PHOSPHATASE 2A PP2A REGULATORY SUBUNIT B"/>
    <property type="match status" value="1"/>
</dbReference>
<dbReference type="GO" id="GO:0005737">
    <property type="term" value="C:cytoplasm"/>
    <property type="evidence" value="ECO:0007669"/>
    <property type="project" value="UniProtKB-SubCell"/>
</dbReference>
<accession>A0AA39V993</accession>
<dbReference type="InterPro" id="IPR002554">
    <property type="entry name" value="PP2A_B56"/>
</dbReference>
<dbReference type="Gene3D" id="1.25.10.10">
    <property type="entry name" value="Leucine-rich Repeat Variant"/>
    <property type="match status" value="1"/>
</dbReference>
<evidence type="ECO:0008006" key="13">
    <source>
        <dbReference type="Google" id="ProtNLM"/>
    </source>
</evidence>
<feature type="region of interest" description="Disordered" evidence="8">
    <location>
        <begin position="1"/>
        <end position="25"/>
    </location>
</feature>
<evidence type="ECO:0000256" key="8">
    <source>
        <dbReference type="SAM" id="MobiDB-lite"/>
    </source>
</evidence>
<dbReference type="SMART" id="SM00385">
    <property type="entry name" value="CYCLIN"/>
    <property type="match status" value="1"/>
</dbReference>
<gene>
    <name evidence="11" type="ORF">LWI29_013048</name>
</gene>
<evidence type="ECO:0000256" key="1">
    <source>
        <dbReference type="ARBA" id="ARBA00004496"/>
    </source>
</evidence>
<dbReference type="AlphaFoldDB" id="A0AA39V993"/>
<keyword evidence="6" id="KW-0195">Cyclin</keyword>
<comment type="caution">
    <text evidence="11">The sequence shown here is derived from an EMBL/GenBank/DDBJ whole genome shotgun (WGS) entry which is preliminary data.</text>
</comment>
<evidence type="ECO:0000256" key="2">
    <source>
        <dbReference type="ARBA" id="ARBA00006955"/>
    </source>
</evidence>
<dbReference type="PANTHER" id="PTHR10257:SF59">
    <property type="entry name" value="SERINE_THREONINE PROTEIN PHOSPHATASE 2A 57 KDA REGULATORY SUBUNIT B' KAPPA ISOFORM"/>
    <property type="match status" value="1"/>
</dbReference>
<comment type="similarity">
    <text evidence="3">Belongs to the phosphatase 2A regulatory subunit B56 family.</text>
</comment>
<organism evidence="11 12">
    <name type="scientific">Acer saccharum</name>
    <name type="common">Sugar maple</name>
    <dbReference type="NCBI Taxonomy" id="4024"/>
    <lineage>
        <taxon>Eukaryota</taxon>
        <taxon>Viridiplantae</taxon>
        <taxon>Streptophyta</taxon>
        <taxon>Embryophyta</taxon>
        <taxon>Tracheophyta</taxon>
        <taxon>Spermatophyta</taxon>
        <taxon>Magnoliopsida</taxon>
        <taxon>eudicotyledons</taxon>
        <taxon>Gunneridae</taxon>
        <taxon>Pentapetalae</taxon>
        <taxon>rosids</taxon>
        <taxon>malvids</taxon>
        <taxon>Sapindales</taxon>
        <taxon>Sapindaceae</taxon>
        <taxon>Hippocastanoideae</taxon>
        <taxon>Acereae</taxon>
        <taxon>Acer</taxon>
    </lineage>
</organism>
<sequence>MHRSSTRHANMNKENTTAATAGEPTLRITRARAKALGSSVGIFPSSKPAFKPDKKQALRRNSKRAASDENKAPMNAVSGLQHKRRAVLRDVTNICENSKINCIDVEKLQTGKRATNGPPKKIAKVAVDVSTATLHVEDGEDAKTKLAEELSKIRMVEPQEIILPVNLKEREPVEMRICNNSSEFDEANPTFTRCAAKKPFCLQASQKKELNKQEPQSNDLCIVNIDSNLKDPQVCSLYAPDIYNNIRVTEVLNMESQALNFMHFQLSVPTTKTFLRRFIQAAQASYEVSCLELEFLANYLAELTLVEYDFLKFLPSLTAASAVFLARWTLNQSEHPWNPTLEHYTNYKASELKCTVLALEDLLLNTKGCSLNAIREKYKQEKDSPELARSNSFTQPTTTTTTSSASPGAHHKSNGGDKDKSSSGGGRSNVVKRTSSAVFPASVVAGIEPLIPFKDVPNAEKMNLFVSKVSLCCVSFDFTDPTKNCIEKDVKKQTLIELLDFVASAPMKFSEPAILAMCRMCAVNLFRVFPPNYRSSSHHTENNDDDEPMFDPAWPHLQIVYDLLLKFITSSCLDAKVAKRYIDHSFILRLLDSFDSEDPRERECLKTILHRVYGKFMVHRPFIRKSISNIFYRFVFETEKHNGIAELLEIFGSIISGFALPLKEEHKIFLRRVLIPLHKPKSLGAYFQQLSYCVMQFIEKEPKLASVVIRGLLKYWPITNSQKEVMFLGEIEEILESINMVEFQKVMVPLFWRIGCCINSFHFQVAERSLFLWNNDQIINLIAHNRHVVLPIIFPVLEKNAKSHWNQAVLNLTLNVRKMFSEMDDILFLSCHAQFREEEAKLSLTAEKRKEAWEQLENLARHQPIAGNTAVLVTPLSTSIAC</sequence>
<dbReference type="Proteomes" id="UP001168877">
    <property type="component" value="Unassembled WGS sequence"/>
</dbReference>
<dbReference type="SMART" id="SM01332">
    <property type="entry name" value="Cyclin_C"/>
    <property type="match status" value="1"/>
</dbReference>
<dbReference type="InterPro" id="IPR004367">
    <property type="entry name" value="Cyclin_C-dom"/>
</dbReference>
<comment type="similarity">
    <text evidence="2">Belongs to the cyclin family. Cyclin AB subfamily.</text>
</comment>
<dbReference type="InterPro" id="IPR016024">
    <property type="entry name" value="ARM-type_fold"/>
</dbReference>
<feature type="region of interest" description="Disordered" evidence="8">
    <location>
        <begin position="45"/>
        <end position="81"/>
    </location>
</feature>
<dbReference type="Gene3D" id="1.10.472.10">
    <property type="entry name" value="Cyclin-like"/>
    <property type="match status" value="1"/>
</dbReference>
<protein>
    <recommendedName>
        <fullName evidence="13">Serine/threonine protein phosphatase 2A regulatory subunit</fullName>
    </recommendedName>
</protein>
<feature type="domain" description="Cyclin C-terminal" evidence="10">
    <location>
        <begin position="269"/>
        <end position="396"/>
    </location>
</feature>
<feature type="compositionally biased region" description="Low complexity" evidence="8">
    <location>
        <begin position="390"/>
        <end position="406"/>
    </location>
</feature>
<dbReference type="FunFam" id="1.25.10.10:FF:000041">
    <property type="entry name" value="Serine/threonine protein phosphatase 2A regulatory subunit"/>
    <property type="match status" value="1"/>
</dbReference>
<dbReference type="Pfam" id="PF02984">
    <property type="entry name" value="Cyclin_C"/>
    <property type="match status" value="1"/>
</dbReference>
<evidence type="ECO:0000313" key="11">
    <source>
        <dbReference type="EMBL" id="KAK0571242.1"/>
    </source>
</evidence>
<evidence type="ECO:0000256" key="3">
    <source>
        <dbReference type="ARBA" id="ARBA00009745"/>
    </source>
</evidence>
<keyword evidence="7" id="KW-0131">Cell cycle</keyword>
<reference evidence="11" key="1">
    <citation type="journal article" date="2022" name="Plant J.">
        <title>Strategies of tolerance reflected in two North American maple genomes.</title>
        <authorList>
            <person name="McEvoy S.L."/>
            <person name="Sezen U.U."/>
            <person name="Trouern-Trend A."/>
            <person name="McMahon S.M."/>
            <person name="Schaberg P.G."/>
            <person name="Yang J."/>
            <person name="Wegrzyn J.L."/>
            <person name="Swenson N.G."/>
        </authorList>
    </citation>
    <scope>NUCLEOTIDE SEQUENCE</scope>
    <source>
        <strain evidence="11">NS2018</strain>
    </source>
</reference>
<feature type="compositionally biased region" description="Polar residues" evidence="8">
    <location>
        <begin position="7"/>
        <end position="19"/>
    </location>
</feature>
<dbReference type="Pfam" id="PF01603">
    <property type="entry name" value="B56"/>
    <property type="match status" value="1"/>
</dbReference>
<dbReference type="GO" id="GO:0051301">
    <property type="term" value="P:cell division"/>
    <property type="evidence" value="ECO:0007669"/>
    <property type="project" value="UniProtKB-KW"/>
</dbReference>
<dbReference type="GO" id="GO:0000159">
    <property type="term" value="C:protein phosphatase type 2A complex"/>
    <property type="evidence" value="ECO:0007669"/>
    <property type="project" value="InterPro"/>
</dbReference>
<dbReference type="InterPro" id="IPR036915">
    <property type="entry name" value="Cyclin-like_sf"/>
</dbReference>
<evidence type="ECO:0000256" key="5">
    <source>
        <dbReference type="ARBA" id="ARBA00022618"/>
    </source>
</evidence>
<dbReference type="InterPro" id="IPR011989">
    <property type="entry name" value="ARM-like"/>
</dbReference>
<comment type="subcellular location">
    <subcellularLocation>
        <location evidence="1">Cytoplasm</location>
    </subcellularLocation>
</comment>
<evidence type="ECO:0000259" key="9">
    <source>
        <dbReference type="SMART" id="SM00385"/>
    </source>
</evidence>
<evidence type="ECO:0000256" key="4">
    <source>
        <dbReference type="ARBA" id="ARBA00022490"/>
    </source>
</evidence>
<keyword evidence="4" id="KW-0963">Cytoplasm</keyword>
<dbReference type="GO" id="GO:0019888">
    <property type="term" value="F:protein phosphatase regulator activity"/>
    <property type="evidence" value="ECO:0007669"/>
    <property type="project" value="InterPro"/>
</dbReference>
<evidence type="ECO:0000259" key="10">
    <source>
        <dbReference type="SMART" id="SM01332"/>
    </source>
</evidence>
<dbReference type="EMBL" id="JAUESC010000388">
    <property type="protein sequence ID" value="KAK0571242.1"/>
    <property type="molecule type" value="Genomic_DNA"/>
</dbReference>
<feature type="domain" description="Cyclin-like" evidence="9">
    <location>
        <begin position="273"/>
        <end position="361"/>
    </location>
</feature>
<dbReference type="InterPro" id="IPR013763">
    <property type="entry name" value="Cyclin-like_dom"/>
</dbReference>
<evidence type="ECO:0000256" key="6">
    <source>
        <dbReference type="ARBA" id="ARBA00023127"/>
    </source>
</evidence>
<dbReference type="FunFam" id="1.10.472.10:FF:000013">
    <property type="entry name" value="Cyclin A1"/>
    <property type="match status" value="1"/>
</dbReference>
<dbReference type="SUPFAM" id="SSF47954">
    <property type="entry name" value="Cyclin-like"/>
    <property type="match status" value="1"/>
</dbReference>
<name>A0AA39V993_ACESA</name>
<proteinExistence type="inferred from homology"/>